<dbReference type="InterPro" id="IPR023213">
    <property type="entry name" value="CAT-like_dom_sf"/>
</dbReference>
<dbReference type="PANTHER" id="PTHR45527">
    <property type="entry name" value="NONRIBOSOMAL PEPTIDE SYNTHETASE"/>
    <property type="match status" value="1"/>
</dbReference>
<keyword evidence="1" id="KW-0596">Phosphopantetheine</keyword>
<dbReference type="Gene3D" id="3.30.559.10">
    <property type="entry name" value="Chloramphenicol acetyltransferase-like domain"/>
    <property type="match status" value="3"/>
</dbReference>
<dbReference type="Gene3D" id="3.30.300.30">
    <property type="match status" value="2"/>
</dbReference>
<evidence type="ECO:0000259" key="5">
    <source>
        <dbReference type="PROSITE" id="PS50075"/>
    </source>
</evidence>
<dbReference type="GO" id="GO:0016874">
    <property type="term" value="F:ligase activity"/>
    <property type="evidence" value="ECO:0007669"/>
    <property type="project" value="UniProtKB-KW"/>
</dbReference>
<dbReference type="EMBL" id="CP051140">
    <property type="protein sequence ID" value="QIW97728.1"/>
    <property type="molecule type" value="Genomic_DNA"/>
</dbReference>
<dbReference type="InterPro" id="IPR042099">
    <property type="entry name" value="ANL_N_sf"/>
</dbReference>
<dbReference type="InterPro" id="IPR009081">
    <property type="entry name" value="PP-bd_ACP"/>
</dbReference>
<dbReference type="FunFam" id="3.30.559.30:FF:000003">
    <property type="entry name" value="Nonribosomal peptide synthase SidD"/>
    <property type="match status" value="1"/>
</dbReference>
<keyword evidence="2" id="KW-0597">Phosphoprotein</keyword>
<keyword evidence="7" id="KW-1185">Reference proteome</keyword>
<organism evidence="6 7">
    <name type="scientific">Peltaster fructicola</name>
    <dbReference type="NCBI Taxonomy" id="286661"/>
    <lineage>
        <taxon>Eukaryota</taxon>
        <taxon>Fungi</taxon>
        <taxon>Dikarya</taxon>
        <taxon>Ascomycota</taxon>
        <taxon>Pezizomycotina</taxon>
        <taxon>Dothideomycetes</taxon>
        <taxon>Dothideomycetes incertae sedis</taxon>
        <taxon>Peltaster</taxon>
    </lineage>
</organism>
<dbReference type="GO" id="GO:0031177">
    <property type="term" value="F:phosphopantetheine binding"/>
    <property type="evidence" value="ECO:0007669"/>
    <property type="project" value="InterPro"/>
</dbReference>
<evidence type="ECO:0000256" key="2">
    <source>
        <dbReference type="ARBA" id="ARBA00022553"/>
    </source>
</evidence>
<gene>
    <name evidence="6" type="ORF">AMS68_003246</name>
</gene>
<dbReference type="GO" id="GO:0043041">
    <property type="term" value="P:amino acid activation for nonribosomal peptide biosynthetic process"/>
    <property type="evidence" value="ECO:0007669"/>
    <property type="project" value="TreeGrafter"/>
</dbReference>
<dbReference type="Gene3D" id="1.10.1200.10">
    <property type="entry name" value="ACP-like"/>
    <property type="match status" value="2"/>
</dbReference>
<dbReference type="InterPro" id="IPR010071">
    <property type="entry name" value="AA_adenyl_dom"/>
</dbReference>
<dbReference type="GO" id="GO:0044550">
    <property type="term" value="P:secondary metabolite biosynthetic process"/>
    <property type="evidence" value="ECO:0007669"/>
    <property type="project" value="TreeGrafter"/>
</dbReference>
<dbReference type="SUPFAM" id="SSF47336">
    <property type="entry name" value="ACP-like"/>
    <property type="match status" value="2"/>
</dbReference>
<proteinExistence type="predicted"/>
<dbReference type="SMART" id="SM00823">
    <property type="entry name" value="PKS_PP"/>
    <property type="match status" value="2"/>
</dbReference>
<dbReference type="CDD" id="cd05918">
    <property type="entry name" value="A_NRPS_SidN3_like"/>
    <property type="match status" value="2"/>
</dbReference>
<dbReference type="Pfam" id="PF00550">
    <property type="entry name" value="PP-binding"/>
    <property type="match status" value="2"/>
</dbReference>
<dbReference type="SUPFAM" id="SSF56801">
    <property type="entry name" value="Acetyl-CoA synthetase-like"/>
    <property type="match status" value="2"/>
</dbReference>
<evidence type="ECO:0000313" key="7">
    <source>
        <dbReference type="Proteomes" id="UP000503462"/>
    </source>
</evidence>
<dbReference type="Pfam" id="PF00668">
    <property type="entry name" value="Condensation"/>
    <property type="match status" value="3"/>
</dbReference>
<dbReference type="InterPro" id="IPR045851">
    <property type="entry name" value="AMP-bd_C_sf"/>
</dbReference>
<dbReference type="CDD" id="cd19545">
    <property type="entry name" value="FUM14_C_NRPS-like"/>
    <property type="match status" value="1"/>
</dbReference>
<dbReference type="InterPro" id="IPR020845">
    <property type="entry name" value="AMP-binding_CS"/>
</dbReference>
<dbReference type="PROSITE" id="PS50075">
    <property type="entry name" value="CARRIER"/>
    <property type="match status" value="2"/>
</dbReference>
<evidence type="ECO:0000256" key="3">
    <source>
        <dbReference type="ARBA" id="ARBA00022598"/>
    </source>
</evidence>
<feature type="domain" description="Carrier" evidence="5">
    <location>
        <begin position="1742"/>
        <end position="1818"/>
    </location>
</feature>
<accession>A0A6H0XSY2</accession>
<dbReference type="InterPro" id="IPR020806">
    <property type="entry name" value="PKS_PP-bd"/>
</dbReference>
<evidence type="ECO:0000313" key="6">
    <source>
        <dbReference type="EMBL" id="QIW97728.1"/>
    </source>
</evidence>
<reference evidence="6 7" key="1">
    <citation type="journal article" date="2016" name="Sci. Rep.">
        <title>Peltaster fructicola genome reveals evolution from an invasive phytopathogen to an ectophytic parasite.</title>
        <authorList>
            <person name="Xu C."/>
            <person name="Chen H."/>
            <person name="Gleason M.L."/>
            <person name="Xu J.R."/>
            <person name="Liu H."/>
            <person name="Zhang R."/>
            <person name="Sun G."/>
        </authorList>
    </citation>
    <scope>NUCLEOTIDE SEQUENCE [LARGE SCALE GENOMIC DNA]</scope>
    <source>
        <strain evidence="6 7">LNHT1506</strain>
    </source>
</reference>
<feature type="region of interest" description="Disordered" evidence="4">
    <location>
        <begin position="2261"/>
        <end position="2303"/>
    </location>
</feature>
<dbReference type="PROSITE" id="PS00455">
    <property type="entry name" value="AMP_BINDING"/>
    <property type="match status" value="2"/>
</dbReference>
<dbReference type="Pfam" id="PF00501">
    <property type="entry name" value="AMP-binding"/>
    <property type="match status" value="2"/>
</dbReference>
<evidence type="ECO:0000256" key="4">
    <source>
        <dbReference type="SAM" id="MobiDB-lite"/>
    </source>
</evidence>
<dbReference type="SUPFAM" id="SSF52777">
    <property type="entry name" value="CoA-dependent acyltransferases"/>
    <property type="match status" value="6"/>
</dbReference>
<dbReference type="NCBIfam" id="TIGR01733">
    <property type="entry name" value="AA-adenyl-dom"/>
    <property type="match status" value="2"/>
</dbReference>
<dbReference type="CDD" id="cd19542">
    <property type="entry name" value="CT_NRPS-like"/>
    <property type="match status" value="2"/>
</dbReference>
<dbReference type="InterPro" id="IPR001242">
    <property type="entry name" value="Condensation_dom"/>
</dbReference>
<dbReference type="FunFam" id="3.40.50.12780:FF:000014">
    <property type="entry name" value="Nonribosomal peptide synthetase 1"/>
    <property type="match status" value="1"/>
</dbReference>
<dbReference type="FunFam" id="3.30.300.30:FF:000015">
    <property type="entry name" value="Nonribosomal peptide synthase SidD"/>
    <property type="match status" value="2"/>
</dbReference>
<feature type="compositionally biased region" description="Polar residues" evidence="4">
    <location>
        <begin position="2261"/>
        <end position="2280"/>
    </location>
</feature>
<dbReference type="GO" id="GO:0005737">
    <property type="term" value="C:cytoplasm"/>
    <property type="evidence" value="ECO:0007669"/>
    <property type="project" value="TreeGrafter"/>
</dbReference>
<feature type="domain" description="Carrier" evidence="5">
    <location>
        <begin position="643"/>
        <end position="719"/>
    </location>
</feature>
<keyword evidence="3" id="KW-0436">Ligase</keyword>
<dbReference type="OrthoDB" id="416786at2759"/>
<evidence type="ECO:0000256" key="1">
    <source>
        <dbReference type="ARBA" id="ARBA00022450"/>
    </source>
</evidence>
<sequence length="2753" mass="302875">MYGQVKNGEIDRSRFCRFLTRPIAGSSWSVSSVVSNETAHIRVDFSTQSASRELADLLFDVWEHVFGQLWLAATTPTTKLMQLDRLPLSHLKLIREWNARAVRAAQRLTIDLILDHVEAQPDDPAICSWDRNMSYRELDDASTKLAHHLIGLGLYPSSYVALCFEKSALTIVSMLAVLKTGAAFVHVDPGHPVDRLRTILRSAEARMAIVQPKHAHLFQSFSGRVIIMDIPLTERLTNTVKIAPPVFPCLRPSFAAYMVFTSGSTGMPKGIVVEHEALATAVDCLAKPMGISKQSRMLQFAAYTFDVSIGEIFVTLSQGACLCIPSEEERLNDLARAVAKMQANVACLTPSVARLFSPSDLPTLTHLSVGGEALTYEIVKTWAGRVCLSNVYGPSEATIWCMANENLSPDTPSDSIGRGLQVRTWITEHNDPSRLCPIGCVGELLLEGPMLARGYLEEEQTNAAFVEFDLLGDETSGLARRYRTGDLVRYNADGSHTFVGRKDSQVKVHGHRIEPGELEHHILSCDIVEQAIVLLPAIGSRAGRLSAVACFKRLGRTTSAGSTSMEKVGGVDIEEAIATVQNDLRTKMPSYMMPLDWVAVASMPLLPSGKLNRKLIQRFIEELPSTEVDIALSCGQGGIDREETRSADETLLGALWAAALGVSQHRLHFTQSFMRCGGDSLSAIAFVRACRAQGLSVSVQDVLAGKTIQQLATRERRQAISPSRDVIVIDEAQAQYLEHLRPKLPSAGLSTTEITLIYPCTAVQQDFILVETRNGPAHRSQLLFEIAPRTASSSIDVLRLRSAWQRMVARHALLRTVFIEAASTAHDTSFYQVVLKVHEAEVCIEQFTVPLNEGSLDGNPPIQFPANRPPHRLRIFRCQNGTVTCCLELSHAIYDGVTYELLLDELMRAYDGYDLGDTSSTDAFQTFCMTKPSSVAGSDLSYWEGLLKDVSPCFFPARLEHEELARPQITQPRNSSITVSTSLFRDFCTQHNVSPAPFFHAAWSLVLKSFAGQDDVCFGYATAGRDAPIQGIEHALGVFINTQVCRVNVANGQTVGKLLQTLQMDMATGLDHQHASLAEIQHSFDGQTLFNSLVSFQKIDDDLDPSCSITIKKCASVEPSVFDVNILIFAHPVETHIELHYAPSFISPQHAPDILRTFEQAMRAIIDNSTAAISALNLVSARDQERITLWNGEKPVAVPGLFNTIFERIAEESPELQAVDAWDGSYTYAELNNSSSQLAAVLQARGVHTGVPVPYCFEKSRYAILAVLAILKAGGVCVAFDPAAPRTRLQELVAITKSSVMIASIDASTSCSGLGPAVLPVGSDFLQEPHLGGTTLSGNAKLGISTNISPSDPAFILFTSGSTGKPKAIEVPHSSICSQAYTYGDILGVSTGSRVLQFAAHTFDVSMIDTVTALANGACLCIPSDTDRMNRLSGFINEYKITAACLTPTVANLLKPSEVPTLEVLSVAGEPVTQQLLDTWADAVTLHECYGPAEVSISNRAPSIRRQDNPSNVGHGVRSWLFIVDPDDYNRLLPVGAIGELLVEGPFLARGYWEDPERTKISFVKNPVWTDGSDTSPRMLYRTGDMVQYSADGSLIIHGRRDSQIKVNGRRVEAAEIEAFLIRASPAFVETAIELVSMAGRGGKKRLTAFCSLKEPAGSSSTVFSGSRVCSLAEANIDTISLNRKLVDSLPAYMSPSLFIAVSPLPKTRSGKVDRKALRVWAGELSEEELIHFSQSKSDKQKPTGQAELFVQQLWADVLGIDKHGIGRDDHFFRVGGDSALSMQLVSLSRRRDYNLSVADVFKHPTLSDLANIIRPLKDTKTSETIQIKPFQLLGGRDKARQAVATDLAQFDLPWEVVEDIYPCTPLQSGLMALSTKHPGCYTFQTIYTMPADLDLERFMSAWDATVDACEALRLRIVLTESHGACQVVLDTGVEWSEHDDLNTYLLADSKAHMEYGDCLNRFAIAHEDDKSYFVWTAHHTVYDGMSLPLILAKVEQEYETGTSSPVLSIAPLLQEITMTDRQDLASFWTVNLSGFSSNAFPLLPASTYEPRTNNRLVQDILIQRHSSTTITLASLLRAAWSLVLSQLSGSNDFVLGITTSGRNSPVPGITKMIGPAIATVPVRFRYNDLELVRDYLERVQADAAAMIPYEQAGLPFIRSLGSDQQQACEFRNLFVVQPKAISDQQSYAAADGFLGLQRLPINERGFHPYPLVLECYLEHSGRVSLNLEYDDHVITSSLASSLVKQLAYVTTTLDNSANTPGTTINTFSEASTNRESSNPRPADAGVNSHDSRSANGHPHGYMNGQTNEDGYSTYGISSNGAVKYTCPATPLQEAMLASQARSPSFYSHRLVWTLRPSSAKQMQANLAERVRDSWRQLVAANDVLRTVFRNKQDGMQQSQHEQIILQQTIPNDELLQCTTKEEAIQRVQYCHYEPNQKDLPLHRLLICGTHDGEVICGLNISHALMDGVTLTHLLHKLGSSISDGTIDDTTQRQFRDLARWMAVQPDHDEAQAYWANYLSEAAMSCFPASNVIQSELSHIDFLRSSTVIDREQDLAQLCHKYGITLSTVFRTVWALALSQYLSQADVTFAYVVSGRDAPIVGATDIFGPFLNFLPCRAHLDRYPRIGDLFRHIQADFWESMPHQFGCTAELERIRSGRVKYNTLVNFRYNMARHSAADTTSGQGVDILWSQDPMDYDLVFAINDRKGALELELSYWHGGISDGTATDILQTVVSLLSRVLDGQENVAELTQPT</sequence>
<dbReference type="Proteomes" id="UP000503462">
    <property type="component" value="Chromosome 2"/>
</dbReference>
<dbReference type="Gene3D" id="3.40.50.12780">
    <property type="entry name" value="N-terminal domain of ligase-like"/>
    <property type="match status" value="2"/>
</dbReference>
<dbReference type="InterPro" id="IPR036736">
    <property type="entry name" value="ACP-like_sf"/>
</dbReference>
<dbReference type="PANTHER" id="PTHR45527:SF1">
    <property type="entry name" value="FATTY ACID SYNTHASE"/>
    <property type="match status" value="1"/>
</dbReference>
<protein>
    <recommendedName>
        <fullName evidence="5">Carrier domain-containing protein</fullName>
    </recommendedName>
</protein>
<name>A0A6H0XSY2_9PEZI</name>
<dbReference type="Gene3D" id="3.30.559.30">
    <property type="entry name" value="Nonribosomal peptide synthetase, condensation domain"/>
    <property type="match status" value="3"/>
</dbReference>
<dbReference type="InterPro" id="IPR000873">
    <property type="entry name" value="AMP-dep_synth/lig_dom"/>
</dbReference>
<dbReference type="FunFam" id="1.10.1200.10:FF:000005">
    <property type="entry name" value="Nonribosomal peptide synthetase 1"/>
    <property type="match status" value="1"/>
</dbReference>